<dbReference type="RefSeq" id="WP_059202368.1">
    <property type="nucleotide sequence ID" value="NZ_JBIRRP010000008.1"/>
</dbReference>
<reference evidence="2 3" key="1">
    <citation type="submission" date="2015-10" db="EMBL/GenBank/DDBJ databases">
        <title>Draft genome sequence of Streptomyces griseoruber DSM 40281, type strain for the species Streptomyces griseoruber.</title>
        <authorList>
            <person name="Ruckert C."/>
            <person name="Winkler A."/>
            <person name="Kalinowski J."/>
            <person name="Kampfer P."/>
            <person name="Glaeser S."/>
        </authorList>
    </citation>
    <scope>NUCLEOTIDE SEQUENCE [LARGE SCALE GENOMIC DNA]</scope>
    <source>
        <strain evidence="2 3">DSM 40281</strain>
    </source>
</reference>
<evidence type="ECO:0000313" key="3">
    <source>
        <dbReference type="Proteomes" id="UP000052982"/>
    </source>
</evidence>
<dbReference type="Proteomes" id="UP000052982">
    <property type="component" value="Unassembled WGS sequence"/>
</dbReference>
<gene>
    <name evidence="2" type="ORF">AQJ64_02570</name>
</gene>
<evidence type="ECO:0008006" key="4">
    <source>
        <dbReference type="Google" id="ProtNLM"/>
    </source>
</evidence>
<feature type="compositionally biased region" description="Basic and acidic residues" evidence="1">
    <location>
        <begin position="347"/>
        <end position="365"/>
    </location>
</feature>
<accession>A0A101TA60</accession>
<organism evidence="2 3">
    <name type="scientific">Streptomyces griseoruber</name>
    <dbReference type="NCBI Taxonomy" id="1943"/>
    <lineage>
        <taxon>Bacteria</taxon>
        <taxon>Bacillati</taxon>
        <taxon>Actinomycetota</taxon>
        <taxon>Actinomycetes</taxon>
        <taxon>Kitasatosporales</taxon>
        <taxon>Streptomycetaceae</taxon>
        <taxon>Streptomyces</taxon>
    </lineage>
</organism>
<keyword evidence="3" id="KW-1185">Reference proteome</keyword>
<dbReference type="AlphaFoldDB" id="A0A101TA60"/>
<evidence type="ECO:0000256" key="1">
    <source>
        <dbReference type="SAM" id="MobiDB-lite"/>
    </source>
</evidence>
<dbReference type="OrthoDB" id="4336488at2"/>
<evidence type="ECO:0000313" key="2">
    <source>
        <dbReference type="EMBL" id="KUN88577.1"/>
    </source>
</evidence>
<name>A0A101TA60_9ACTN</name>
<comment type="caution">
    <text evidence="2">The sequence shown here is derived from an EMBL/GenBank/DDBJ whole genome shotgun (WGS) entry which is preliminary data.</text>
</comment>
<feature type="region of interest" description="Disordered" evidence="1">
    <location>
        <begin position="174"/>
        <end position="365"/>
    </location>
</feature>
<proteinExistence type="predicted"/>
<sequence length="537" mass="56654">MGVDQLPVRVREFANYLNGLLARLDQGAGWCAVFWQRDPDGMQACLDGREVPPWDVVEALLQDLAAAYGTPAAAQEAERARSLHAAALTAYDARPGGREALGDRLDVMLREQRYAAERQAELGRLLGAAATREDAEAIRLDLAWAHDDHERALARCAELRHRMTEWERRAGEGRITDAHPVRRPPTVYGTAPAYGNGSGSGREAQGGPAVSGNRTAGGPAAGPGGHARGAETVSVPGGHLRAETVPAPGSSGYGAAGPAAGSPSAPAPASASVSDPAPRSAPVVPGPEPEKGPKQRKRRRGGARFAGMAEEEDAAVVVPPTAGPGAPEPAPAARRTLRGARFAGAAERAERREEPQREPLDAEARRETVRAVERLVGLRGEGRSGEAHALLVELAYWPAARIPLLAAELQRAGLSADWTTLLWEAASLPADRLVEAADALVAVGRTADGEQILRQGVARPAEEIGQAVLGLHTDGRRREVRALLDAYVRVRTPEEAARSAAPDPQALVPLLLEAARGVSEQRGWDLVHALRVAGFTA</sequence>
<feature type="compositionally biased region" description="Low complexity" evidence="1">
    <location>
        <begin position="256"/>
        <end position="283"/>
    </location>
</feature>
<dbReference type="STRING" id="1943.AQJ64_02570"/>
<feature type="compositionally biased region" description="Low complexity" evidence="1">
    <location>
        <begin position="315"/>
        <end position="325"/>
    </location>
</feature>
<protein>
    <recommendedName>
        <fullName evidence="4">UL36 very large tegument protein</fullName>
    </recommendedName>
</protein>
<dbReference type="EMBL" id="LMWW01000003">
    <property type="protein sequence ID" value="KUN88577.1"/>
    <property type="molecule type" value="Genomic_DNA"/>
</dbReference>